<keyword evidence="3" id="KW-1185">Reference proteome</keyword>
<protein>
    <submittedName>
        <fullName evidence="2">Uncharacterized protein</fullName>
    </submittedName>
</protein>
<dbReference type="Pfam" id="PF10718">
    <property type="entry name" value="Ycf34"/>
    <property type="match status" value="1"/>
</dbReference>
<dbReference type="AlphaFoldDB" id="A0A9W7BBD7"/>
<sequence>MSGLLVTHTQPPPRSHRIFTKCLPLSSLACALLILLALPPSFSFVTQRLQRTSSVRPYREFSTVRNPWQLACICINCKWVDKCGAYHFVETKHEQPHIWKPQTPSQTKPPFEPRDGSPTIEVNIRRVAVEAEEERSFYQLAADPEHDQPISTNKATTVEYDVVACADFVLEQNRWINNMPEEIKLMNPDFVPT</sequence>
<gene>
    <name evidence="2" type="ORF">TrVE_jg537</name>
</gene>
<dbReference type="InterPro" id="IPR019656">
    <property type="entry name" value="Uncharacterised_Ycf34"/>
</dbReference>
<reference evidence="3" key="1">
    <citation type="journal article" date="2023" name="Commun. Biol.">
        <title>Genome analysis of Parmales, the sister group of diatoms, reveals the evolutionary specialization of diatoms from phago-mixotrophs to photoautotrophs.</title>
        <authorList>
            <person name="Ban H."/>
            <person name="Sato S."/>
            <person name="Yoshikawa S."/>
            <person name="Yamada K."/>
            <person name="Nakamura Y."/>
            <person name="Ichinomiya M."/>
            <person name="Sato N."/>
            <person name="Blanc-Mathieu R."/>
            <person name="Endo H."/>
            <person name="Kuwata A."/>
            <person name="Ogata H."/>
        </authorList>
    </citation>
    <scope>NUCLEOTIDE SEQUENCE [LARGE SCALE GENOMIC DNA]</scope>
    <source>
        <strain evidence="3">NIES 3699</strain>
    </source>
</reference>
<comment type="caution">
    <text evidence="2">The sequence shown here is derived from an EMBL/GenBank/DDBJ whole genome shotgun (WGS) entry which is preliminary data.</text>
</comment>
<evidence type="ECO:0000313" key="2">
    <source>
        <dbReference type="EMBL" id="GMH83050.1"/>
    </source>
</evidence>
<feature type="region of interest" description="Disordered" evidence="1">
    <location>
        <begin position="97"/>
        <end position="117"/>
    </location>
</feature>
<name>A0A9W7BBD7_9STRA</name>
<dbReference type="EMBL" id="BRXX01000022">
    <property type="protein sequence ID" value="GMH83050.1"/>
    <property type="molecule type" value="Genomic_DNA"/>
</dbReference>
<evidence type="ECO:0000313" key="3">
    <source>
        <dbReference type="Proteomes" id="UP001165160"/>
    </source>
</evidence>
<dbReference type="Proteomes" id="UP001165160">
    <property type="component" value="Unassembled WGS sequence"/>
</dbReference>
<accession>A0A9W7BBD7</accession>
<proteinExistence type="predicted"/>
<evidence type="ECO:0000256" key="1">
    <source>
        <dbReference type="SAM" id="MobiDB-lite"/>
    </source>
</evidence>
<organism evidence="2 3">
    <name type="scientific">Triparma verrucosa</name>
    <dbReference type="NCBI Taxonomy" id="1606542"/>
    <lineage>
        <taxon>Eukaryota</taxon>
        <taxon>Sar</taxon>
        <taxon>Stramenopiles</taxon>
        <taxon>Ochrophyta</taxon>
        <taxon>Bolidophyceae</taxon>
        <taxon>Parmales</taxon>
        <taxon>Triparmaceae</taxon>
        <taxon>Triparma</taxon>
    </lineage>
</organism>